<evidence type="ECO:0000313" key="2">
    <source>
        <dbReference type="EMBL" id="SSD60043.1"/>
    </source>
</evidence>
<protein>
    <recommendedName>
        <fullName evidence="4">Transcription regulatory protein SNF12</fullName>
    </recommendedName>
</protein>
<dbReference type="EMBL" id="UFAJ01000257">
    <property type="protein sequence ID" value="SSD60043.1"/>
    <property type="molecule type" value="Genomic_DNA"/>
</dbReference>
<name>A0A376B5T8_9ASCO</name>
<proteinExistence type="predicted"/>
<organism evidence="2 3">
    <name type="scientific">Saccharomycodes ludwigii</name>
    <dbReference type="NCBI Taxonomy" id="36035"/>
    <lineage>
        <taxon>Eukaryota</taxon>
        <taxon>Fungi</taxon>
        <taxon>Dikarya</taxon>
        <taxon>Ascomycota</taxon>
        <taxon>Saccharomycotina</taxon>
        <taxon>Saccharomycetes</taxon>
        <taxon>Saccharomycodales</taxon>
        <taxon>Saccharomycodaceae</taxon>
        <taxon>Saccharomycodes</taxon>
    </lineage>
</organism>
<sequence length="462" mass="52137">MSSTVYHPTDLYVSSSLKSLIPELKLLTDLQKREVDIDRFIIRKKLELEELSSDYIDSSAFQDHSTTSADNKHVLRVFISNISENQPWQNVNNNNDTSNTASPDNEKSTWTLRIEGRLIDSELSAEDPKRPKFSSFIDSIAVDFNEQLKDNQDKETSTEDNISNTSATLLSPVEWHDDPNAPPVEFDGLDIKRQGSTNTSCRITIQPKNRTGDMLEYSETLSLLLGGLKTGSLQDALYYIYTFVINSNLLDQNGTVKLTPELQKLVSVPTASVSPTGSDDGGPDGNDNVPSTLPLSKLNEIISKNHIKPLPPVIIDYLIRCDKASTYGELCYDLIVFDSNKNIKESNKDSTNSVNNPYSNLLQRYQISTQNLDSQIKDQDNKLNSLMLQLNQAYYRQQFYKNVSEDPVGFLNKYIENSSRMLKVLSGDEGFNENDVRRSDFYKDNADMIYEDIAIMLANGRL</sequence>
<evidence type="ECO:0000256" key="1">
    <source>
        <dbReference type="SAM" id="MobiDB-lite"/>
    </source>
</evidence>
<feature type="compositionally biased region" description="Low complexity" evidence="1">
    <location>
        <begin position="90"/>
        <end position="103"/>
    </location>
</feature>
<evidence type="ECO:0008006" key="4">
    <source>
        <dbReference type="Google" id="ProtNLM"/>
    </source>
</evidence>
<feature type="region of interest" description="Disordered" evidence="1">
    <location>
        <begin position="268"/>
        <end position="290"/>
    </location>
</feature>
<dbReference type="AlphaFoldDB" id="A0A376B5T8"/>
<keyword evidence="3" id="KW-1185">Reference proteome</keyword>
<reference evidence="3" key="1">
    <citation type="submission" date="2018-06" db="EMBL/GenBank/DDBJ databases">
        <authorList>
            <person name="Guldener U."/>
        </authorList>
    </citation>
    <scope>NUCLEOTIDE SEQUENCE [LARGE SCALE GENOMIC DNA]</scope>
    <source>
        <strain evidence="3">UTAD17</strain>
    </source>
</reference>
<evidence type="ECO:0000313" key="3">
    <source>
        <dbReference type="Proteomes" id="UP000262825"/>
    </source>
</evidence>
<dbReference type="VEuPathDB" id="FungiDB:SCODWIG_01804"/>
<accession>A0A376B5T8</accession>
<dbReference type="Proteomes" id="UP000262825">
    <property type="component" value="Unassembled WGS sequence"/>
</dbReference>
<dbReference type="PANTHER" id="PTHR13844">
    <property type="entry name" value="SWI/SNF-RELATED MATRIX-ASSOCIATED ACTIN-DEPENDENT REGULATOR OF CHROMATIN SUBFAMILY D"/>
    <property type="match status" value="1"/>
</dbReference>
<feature type="region of interest" description="Disordered" evidence="1">
    <location>
        <begin position="86"/>
        <end position="109"/>
    </location>
</feature>
<gene>
    <name evidence="2" type="ORF">SCODWIG_01804</name>
</gene>